<dbReference type="GO" id="GO:0005886">
    <property type="term" value="C:plasma membrane"/>
    <property type="evidence" value="ECO:0007669"/>
    <property type="project" value="UniProtKB-SubCell"/>
</dbReference>
<evidence type="ECO:0000313" key="12">
    <source>
        <dbReference type="EMBL" id="RNM13171.1"/>
    </source>
</evidence>
<feature type="transmembrane region" description="Helical" evidence="10">
    <location>
        <begin position="48"/>
        <end position="75"/>
    </location>
</feature>
<keyword evidence="8 10" id="KW-1133">Transmembrane helix</keyword>
<evidence type="ECO:0000256" key="1">
    <source>
        <dbReference type="ARBA" id="ARBA00004651"/>
    </source>
</evidence>
<organism evidence="12 13">
    <name type="scientific">Nocardioides pocheonensis</name>
    <dbReference type="NCBI Taxonomy" id="661485"/>
    <lineage>
        <taxon>Bacteria</taxon>
        <taxon>Bacillati</taxon>
        <taxon>Actinomycetota</taxon>
        <taxon>Actinomycetes</taxon>
        <taxon>Propionibacteriales</taxon>
        <taxon>Nocardioidaceae</taxon>
        <taxon>Nocardioides</taxon>
    </lineage>
</organism>
<dbReference type="Pfam" id="PF03600">
    <property type="entry name" value="CitMHS"/>
    <property type="match status" value="1"/>
</dbReference>
<keyword evidence="5" id="KW-1003">Cell membrane</keyword>
<evidence type="ECO:0000256" key="6">
    <source>
        <dbReference type="ARBA" id="ARBA00022692"/>
    </source>
</evidence>
<evidence type="ECO:0000259" key="11">
    <source>
        <dbReference type="Pfam" id="PF03600"/>
    </source>
</evidence>
<keyword evidence="13" id="KW-1185">Reference proteome</keyword>
<proteinExistence type="inferred from homology"/>
<evidence type="ECO:0000256" key="2">
    <source>
        <dbReference type="ARBA" id="ARBA00006433"/>
    </source>
</evidence>
<evidence type="ECO:0000256" key="7">
    <source>
        <dbReference type="ARBA" id="ARBA00022849"/>
    </source>
</evidence>
<dbReference type="InterPro" id="IPR000802">
    <property type="entry name" value="Arsenical_pump_ArsB"/>
</dbReference>
<keyword evidence="7" id="KW-0059">Arsenical resistance</keyword>
<keyword evidence="4" id="KW-0813">Transport</keyword>
<evidence type="ECO:0000256" key="3">
    <source>
        <dbReference type="ARBA" id="ARBA00009843"/>
    </source>
</evidence>
<sequence length="403" mass="41586">MALVALLAAAYLHPRGRVEALLALGCSAVVLATGTLDATEVRRELERLLPVVLFLMAILVVAECCRGAGLFGAVGTRLARAGSHQRIFALAFVVATATTVVLSLDATVVLLTPVVLASAAATHVTARPLQLVCVRLANSASLLLPVSNLTNLLAMPRLDVGFGRFALLMAPVWVLTLLIEYAAHRLWFRDDLRQASSGRDAPSPLPLPTVPLVVVAAMLAGFAAGSLVGVDPAWVAGGAAAVLAVRARRHREVSWGRLARSTHASFALFVLALGLVVATLGRGPLGDLLGAVLPDSTGLLALLGTALVGAVLANLVNNLPATLLIVPLVAPLGTTPALAALIGVNLGSSMTWSGSLANLLWRRSVGHHGGTVSSRDFHAVALLATPVAVVAGVTILDLWARLV</sequence>
<keyword evidence="6 10" id="KW-0812">Transmembrane</keyword>
<evidence type="ECO:0000313" key="13">
    <source>
        <dbReference type="Proteomes" id="UP000279994"/>
    </source>
</evidence>
<dbReference type="OrthoDB" id="3284414at2"/>
<comment type="caution">
    <text evidence="12">The sequence shown here is derived from an EMBL/GenBank/DDBJ whole genome shotgun (WGS) entry which is preliminary data.</text>
</comment>
<feature type="transmembrane region" description="Helical" evidence="10">
    <location>
        <begin position="323"/>
        <end position="346"/>
    </location>
</feature>
<evidence type="ECO:0000256" key="4">
    <source>
        <dbReference type="ARBA" id="ARBA00022448"/>
    </source>
</evidence>
<dbReference type="GO" id="GO:0015105">
    <property type="term" value="F:arsenite transmembrane transporter activity"/>
    <property type="evidence" value="ECO:0007669"/>
    <property type="project" value="InterPro"/>
</dbReference>
<name>A0A3N0GL71_9ACTN</name>
<dbReference type="PANTHER" id="PTHR43302">
    <property type="entry name" value="TRANSPORTER ARSB-RELATED"/>
    <property type="match status" value="1"/>
</dbReference>
<reference evidence="12 13" key="1">
    <citation type="submission" date="2018-11" db="EMBL/GenBank/DDBJ databases">
        <authorList>
            <person name="Li F."/>
        </authorList>
    </citation>
    <scope>NUCLEOTIDE SEQUENCE [LARGE SCALE GENOMIC DNA]</scope>
    <source>
        <strain evidence="12 13">Gsoil 818</strain>
    </source>
</reference>
<comment type="subcellular location">
    <subcellularLocation>
        <location evidence="1">Cell membrane</location>
        <topology evidence="1">Multi-pass membrane protein</topology>
    </subcellularLocation>
</comment>
<feature type="transmembrane region" description="Helical" evidence="10">
    <location>
        <begin position="297"/>
        <end position="316"/>
    </location>
</feature>
<dbReference type="Proteomes" id="UP000279994">
    <property type="component" value="Unassembled WGS sequence"/>
</dbReference>
<evidence type="ECO:0000256" key="8">
    <source>
        <dbReference type="ARBA" id="ARBA00022989"/>
    </source>
</evidence>
<feature type="domain" description="Citrate transporter-like" evidence="11">
    <location>
        <begin position="21"/>
        <end position="334"/>
    </location>
</feature>
<feature type="transmembrane region" description="Helical" evidence="10">
    <location>
        <begin position="87"/>
        <end position="116"/>
    </location>
</feature>
<feature type="transmembrane region" description="Helical" evidence="10">
    <location>
        <begin position="165"/>
        <end position="183"/>
    </location>
</feature>
<evidence type="ECO:0000256" key="10">
    <source>
        <dbReference type="SAM" id="Phobius"/>
    </source>
</evidence>
<dbReference type="GO" id="GO:0046685">
    <property type="term" value="P:response to arsenic-containing substance"/>
    <property type="evidence" value="ECO:0007669"/>
    <property type="project" value="UniProtKB-KW"/>
</dbReference>
<gene>
    <name evidence="12" type="ORF">EFL26_16630</name>
</gene>
<evidence type="ECO:0000256" key="9">
    <source>
        <dbReference type="ARBA" id="ARBA00023136"/>
    </source>
</evidence>
<feature type="transmembrane region" description="Helical" evidence="10">
    <location>
        <begin position="377"/>
        <end position="400"/>
    </location>
</feature>
<comment type="similarity">
    <text evidence="3">Belongs to the CitM (TC 2.A.11) transporter family.</text>
</comment>
<comment type="similarity">
    <text evidence="2">Belongs to the ArsB family.</text>
</comment>
<dbReference type="EMBL" id="RJSF01000043">
    <property type="protein sequence ID" value="RNM13171.1"/>
    <property type="molecule type" value="Genomic_DNA"/>
</dbReference>
<dbReference type="InterPro" id="IPR004680">
    <property type="entry name" value="Cit_transptr-like_dom"/>
</dbReference>
<keyword evidence="9 10" id="KW-0472">Membrane</keyword>
<protein>
    <submittedName>
        <fullName evidence="12">Arsenic transporter</fullName>
    </submittedName>
</protein>
<accession>A0A3N0GL71</accession>
<dbReference type="AlphaFoldDB" id="A0A3N0GL71"/>
<feature type="transmembrane region" description="Helical" evidence="10">
    <location>
        <begin position="212"/>
        <end position="245"/>
    </location>
</feature>
<feature type="transmembrane region" description="Helical" evidence="10">
    <location>
        <begin position="266"/>
        <end position="285"/>
    </location>
</feature>
<dbReference type="PANTHER" id="PTHR43302:SF5">
    <property type="entry name" value="TRANSPORTER ARSB-RELATED"/>
    <property type="match status" value="1"/>
</dbReference>
<evidence type="ECO:0000256" key="5">
    <source>
        <dbReference type="ARBA" id="ARBA00022475"/>
    </source>
</evidence>
<feature type="transmembrane region" description="Helical" evidence="10">
    <location>
        <begin position="136"/>
        <end position="153"/>
    </location>
</feature>
<dbReference type="PRINTS" id="PR00758">
    <property type="entry name" value="ARSENICPUMP"/>
</dbReference>